<feature type="non-terminal residue" evidence="1">
    <location>
        <position position="67"/>
    </location>
</feature>
<dbReference type="EMBL" id="CAJVPY010007342">
    <property type="protein sequence ID" value="CAG8679134.1"/>
    <property type="molecule type" value="Genomic_DNA"/>
</dbReference>
<gene>
    <name evidence="1" type="ORF">DERYTH_LOCUS11693</name>
</gene>
<dbReference type="Proteomes" id="UP000789405">
    <property type="component" value="Unassembled WGS sequence"/>
</dbReference>
<name>A0A9N9EGW2_9GLOM</name>
<organism evidence="1 2">
    <name type="scientific">Dentiscutata erythropus</name>
    <dbReference type="NCBI Taxonomy" id="1348616"/>
    <lineage>
        <taxon>Eukaryota</taxon>
        <taxon>Fungi</taxon>
        <taxon>Fungi incertae sedis</taxon>
        <taxon>Mucoromycota</taxon>
        <taxon>Glomeromycotina</taxon>
        <taxon>Glomeromycetes</taxon>
        <taxon>Diversisporales</taxon>
        <taxon>Gigasporaceae</taxon>
        <taxon>Dentiscutata</taxon>
    </lineage>
</organism>
<evidence type="ECO:0000313" key="1">
    <source>
        <dbReference type="EMBL" id="CAG8679134.1"/>
    </source>
</evidence>
<proteinExistence type="predicted"/>
<dbReference type="AlphaFoldDB" id="A0A9N9EGW2"/>
<protein>
    <submittedName>
        <fullName evidence="1">26323_t:CDS:1</fullName>
    </submittedName>
</protein>
<evidence type="ECO:0000313" key="2">
    <source>
        <dbReference type="Proteomes" id="UP000789405"/>
    </source>
</evidence>
<dbReference type="OrthoDB" id="2481989at2759"/>
<comment type="caution">
    <text evidence="1">The sequence shown here is derived from an EMBL/GenBank/DDBJ whole genome shotgun (WGS) entry which is preliminary data.</text>
</comment>
<keyword evidence="2" id="KW-1185">Reference proteome</keyword>
<sequence>QVRYAVDEEDLICWFISGLKELCRSKVMALSLTSFEAAKVVAEMMDKHWLELTYLMHILMNIRHSII</sequence>
<accession>A0A9N9EGW2</accession>
<reference evidence="1" key="1">
    <citation type="submission" date="2021-06" db="EMBL/GenBank/DDBJ databases">
        <authorList>
            <person name="Kallberg Y."/>
            <person name="Tangrot J."/>
            <person name="Rosling A."/>
        </authorList>
    </citation>
    <scope>NUCLEOTIDE SEQUENCE</scope>
    <source>
        <strain evidence="1">MA453B</strain>
    </source>
</reference>